<evidence type="ECO:0000259" key="3">
    <source>
        <dbReference type="Pfam" id="PF05569"/>
    </source>
</evidence>
<name>A0A2T5YCZ4_9BACT</name>
<dbReference type="RefSeq" id="WP_108213307.1">
    <property type="nucleotide sequence ID" value="NZ_QBKI01000011.1"/>
</dbReference>
<evidence type="ECO:0000256" key="2">
    <source>
        <dbReference type="SAM" id="Phobius"/>
    </source>
</evidence>
<dbReference type="SUPFAM" id="SSF56935">
    <property type="entry name" value="Porins"/>
    <property type="match status" value="1"/>
</dbReference>
<dbReference type="OrthoDB" id="1522859at2"/>
<accession>A0A2T5YCZ4</accession>
<comment type="similarity">
    <text evidence="1">Belongs to the TonB-dependent receptor family.</text>
</comment>
<feature type="domain" description="Peptidase M56" evidence="3">
    <location>
        <begin position="148"/>
        <end position="256"/>
    </location>
</feature>
<keyword evidence="1" id="KW-1134">Transmembrane beta strand</keyword>
<feature type="transmembrane region" description="Helical" evidence="2">
    <location>
        <begin position="37"/>
        <end position="59"/>
    </location>
</feature>
<keyword evidence="1" id="KW-0998">Cell outer membrane</keyword>
<feature type="transmembrane region" description="Helical" evidence="2">
    <location>
        <begin position="89"/>
        <end position="110"/>
    </location>
</feature>
<evidence type="ECO:0000256" key="1">
    <source>
        <dbReference type="PROSITE-ProRule" id="PRU01360"/>
    </source>
</evidence>
<keyword evidence="2" id="KW-1133">Transmembrane helix</keyword>
<sequence length="451" mass="50544">MPPLILYLLKANLVLLLFFMAYRLWLRQLTFYTYNRFFLLAALAFSATLPLLDMSWFYAEAPPLSSGFTIPLPDWPADAAPVQEAAPNYWYWVLVTYLSVVAVLASKFILQLCSLWSVHTSSVAAAWQGQAYRELREEAGPFSFWRTIYLNPRLHSAEELRALLLHEQAHVGQFHTLDVLLGQLATILCWFNPVAWWLQRDMRQNLEFLADGQVLRQGLDRRAYQYSLVQVGRQPQGSGLVMSFNFNHIKTRIMMMNKQESSSLQKLKYLLLFPGLLVLALVVTTSKAEVPLPAAVSSSVTLEQPASKVLPDSIVYFVDGKRTPAESIKNIDPNQIDKVDVLKGEKALEKVNEVGVKGVINITLKKNDGARSTGKGTRVDASVSAGDMVKAAENLPQDAVYLLNDKEASLQEIRKLSPESIKAVSVVKDSDKMVQKYGAKAKNGVVMIYTK</sequence>
<dbReference type="InterPro" id="IPR052173">
    <property type="entry name" value="Beta-lactam_resp_regulator"/>
</dbReference>
<dbReference type="PANTHER" id="PTHR34978">
    <property type="entry name" value="POSSIBLE SENSOR-TRANSDUCER PROTEIN BLAR"/>
    <property type="match status" value="1"/>
</dbReference>
<dbReference type="CDD" id="cd07341">
    <property type="entry name" value="M56_BlaR1_MecR1_like"/>
    <property type="match status" value="1"/>
</dbReference>
<dbReference type="EMBL" id="QBKI01000011">
    <property type="protein sequence ID" value="PTX14374.1"/>
    <property type="molecule type" value="Genomic_DNA"/>
</dbReference>
<protein>
    <submittedName>
        <fullName evidence="4">Beta-lactamase regulating signal transducer with metallopeptidase domain</fullName>
    </submittedName>
</protein>
<evidence type="ECO:0000313" key="5">
    <source>
        <dbReference type="Proteomes" id="UP000244225"/>
    </source>
</evidence>
<dbReference type="GO" id="GO:0009279">
    <property type="term" value="C:cell outer membrane"/>
    <property type="evidence" value="ECO:0007669"/>
    <property type="project" value="UniProtKB-SubCell"/>
</dbReference>
<dbReference type="PROSITE" id="PS52016">
    <property type="entry name" value="TONB_DEPENDENT_REC_3"/>
    <property type="match status" value="1"/>
</dbReference>
<gene>
    <name evidence="4" type="ORF">C8N40_11139</name>
</gene>
<dbReference type="Proteomes" id="UP000244225">
    <property type="component" value="Unassembled WGS sequence"/>
</dbReference>
<dbReference type="PANTHER" id="PTHR34978:SF3">
    <property type="entry name" value="SLR0241 PROTEIN"/>
    <property type="match status" value="1"/>
</dbReference>
<feature type="transmembrane region" description="Helical" evidence="2">
    <location>
        <begin position="6"/>
        <end position="25"/>
    </location>
</feature>
<evidence type="ECO:0000313" key="4">
    <source>
        <dbReference type="EMBL" id="PTX14374.1"/>
    </source>
</evidence>
<dbReference type="Gene3D" id="2.170.130.10">
    <property type="entry name" value="TonB-dependent receptor, plug domain"/>
    <property type="match status" value="1"/>
</dbReference>
<dbReference type="InterPro" id="IPR008756">
    <property type="entry name" value="Peptidase_M56"/>
</dbReference>
<keyword evidence="1 2" id="KW-0812">Transmembrane</keyword>
<dbReference type="AlphaFoldDB" id="A0A2T5YCZ4"/>
<comment type="caution">
    <text evidence="4">The sequence shown here is derived from an EMBL/GenBank/DDBJ whole genome shotgun (WGS) entry which is preliminary data.</text>
</comment>
<comment type="subcellular location">
    <subcellularLocation>
        <location evidence="1">Cell outer membrane</location>
        <topology evidence="1">Multi-pass membrane protein</topology>
    </subcellularLocation>
</comment>
<reference evidence="4 5" key="1">
    <citation type="submission" date="2018-04" db="EMBL/GenBank/DDBJ databases">
        <title>Genomic Encyclopedia of Archaeal and Bacterial Type Strains, Phase II (KMG-II): from individual species to whole genera.</title>
        <authorList>
            <person name="Goeker M."/>
        </authorList>
    </citation>
    <scope>NUCLEOTIDE SEQUENCE [LARGE SCALE GENOMIC DNA]</scope>
    <source>
        <strain evidence="4 5">DSM 100162</strain>
    </source>
</reference>
<proteinExistence type="inferred from homology"/>
<dbReference type="Pfam" id="PF05569">
    <property type="entry name" value="Peptidase_M56"/>
    <property type="match status" value="1"/>
</dbReference>
<keyword evidence="5" id="KW-1185">Reference proteome</keyword>
<keyword evidence="1" id="KW-0813">Transport</keyword>
<dbReference type="InterPro" id="IPR037066">
    <property type="entry name" value="Plug_dom_sf"/>
</dbReference>
<keyword evidence="1 2" id="KW-0472">Membrane</keyword>
<dbReference type="InterPro" id="IPR039426">
    <property type="entry name" value="TonB-dep_rcpt-like"/>
</dbReference>
<organism evidence="4 5">
    <name type="scientific">Pontibacter mucosus</name>
    <dbReference type="NCBI Taxonomy" id="1649266"/>
    <lineage>
        <taxon>Bacteria</taxon>
        <taxon>Pseudomonadati</taxon>
        <taxon>Bacteroidota</taxon>
        <taxon>Cytophagia</taxon>
        <taxon>Cytophagales</taxon>
        <taxon>Hymenobacteraceae</taxon>
        <taxon>Pontibacter</taxon>
    </lineage>
</organism>